<organism evidence="2">
    <name type="scientific">marine metagenome</name>
    <dbReference type="NCBI Taxonomy" id="408172"/>
    <lineage>
        <taxon>unclassified sequences</taxon>
        <taxon>metagenomes</taxon>
        <taxon>ecological metagenomes</taxon>
    </lineage>
</organism>
<dbReference type="EMBL" id="UINC01136191">
    <property type="protein sequence ID" value="SVD20805.1"/>
    <property type="molecule type" value="Genomic_DNA"/>
</dbReference>
<sequence>VQKQGIGTALLKALFAASENEKYWTLTAEIISENRASLALHKKCGFREIGYREKLGHRQGVWHDVILLEKRSKKTGGPGLPTRKCK</sequence>
<proteinExistence type="predicted"/>
<dbReference type="Pfam" id="PF00583">
    <property type="entry name" value="Acetyltransf_1"/>
    <property type="match status" value="1"/>
</dbReference>
<evidence type="ECO:0000313" key="2">
    <source>
        <dbReference type="EMBL" id="SVD20805.1"/>
    </source>
</evidence>
<reference evidence="2" key="1">
    <citation type="submission" date="2018-05" db="EMBL/GenBank/DDBJ databases">
        <authorList>
            <person name="Lanie J.A."/>
            <person name="Ng W.-L."/>
            <person name="Kazmierczak K.M."/>
            <person name="Andrzejewski T.M."/>
            <person name="Davidsen T.M."/>
            <person name="Wayne K.J."/>
            <person name="Tettelin H."/>
            <person name="Glass J.I."/>
            <person name="Rusch D."/>
            <person name="Podicherti R."/>
            <person name="Tsui H.-C.T."/>
            <person name="Winkler M.E."/>
        </authorList>
    </citation>
    <scope>NUCLEOTIDE SEQUENCE</scope>
</reference>
<dbReference type="InterPro" id="IPR016181">
    <property type="entry name" value="Acyl_CoA_acyltransferase"/>
</dbReference>
<gene>
    <name evidence="2" type="ORF">METZ01_LOCUS373659</name>
</gene>
<name>A0A382TG83_9ZZZZ</name>
<dbReference type="PROSITE" id="PS51186">
    <property type="entry name" value="GNAT"/>
    <property type="match status" value="1"/>
</dbReference>
<accession>A0A382TG83</accession>
<dbReference type="InterPro" id="IPR000182">
    <property type="entry name" value="GNAT_dom"/>
</dbReference>
<dbReference type="Gene3D" id="3.40.630.30">
    <property type="match status" value="1"/>
</dbReference>
<dbReference type="AlphaFoldDB" id="A0A382TG83"/>
<feature type="non-terminal residue" evidence="2">
    <location>
        <position position="1"/>
    </location>
</feature>
<dbReference type="GO" id="GO:0016747">
    <property type="term" value="F:acyltransferase activity, transferring groups other than amino-acyl groups"/>
    <property type="evidence" value="ECO:0007669"/>
    <property type="project" value="InterPro"/>
</dbReference>
<dbReference type="SUPFAM" id="SSF55729">
    <property type="entry name" value="Acyl-CoA N-acyltransferases (Nat)"/>
    <property type="match status" value="1"/>
</dbReference>
<feature type="domain" description="N-acetyltransferase" evidence="1">
    <location>
        <begin position="1"/>
        <end position="69"/>
    </location>
</feature>
<evidence type="ECO:0000259" key="1">
    <source>
        <dbReference type="PROSITE" id="PS51186"/>
    </source>
</evidence>
<protein>
    <recommendedName>
        <fullName evidence="1">N-acetyltransferase domain-containing protein</fullName>
    </recommendedName>
</protein>